<feature type="compositionally biased region" description="Polar residues" evidence="1">
    <location>
        <begin position="162"/>
        <end position="179"/>
    </location>
</feature>
<sequence>MNRRRKRPKLRVPEGIESVLERAGDSRFARRQAPIPLQTWARAVGLRIADRAKPWTLERGVLTVRVPSSVWASELSMLAASVISRLRDAGVEVAELRFRVAPLEPPQRPPERRISRAVPPPIALPQDLETSLALVEDPELREALRYSASHSLAWQDYHERSTGQAGQRNAASRSKPSRR</sequence>
<evidence type="ECO:0000313" key="2">
    <source>
        <dbReference type="EMBL" id="WXB08652.1"/>
    </source>
</evidence>
<keyword evidence="3" id="KW-1185">Reference proteome</keyword>
<dbReference type="RefSeq" id="WP_394838321.1">
    <property type="nucleotide sequence ID" value="NZ_CP089929.1"/>
</dbReference>
<organism evidence="2 3">
    <name type="scientific">Pendulispora rubella</name>
    <dbReference type="NCBI Taxonomy" id="2741070"/>
    <lineage>
        <taxon>Bacteria</taxon>
        <taxon>Pseudomonadati</taxon>
        <taxon>Myxococcota</taxon>
        <taxon>Myxococcia</taxon>
        <taxon>Myxococcales</taxon>
        <taxon>Sorangiineae</taxon>
        <taxon>Pendulisporaceae</taxon>
        <taxon>Pendulispora</taxon>
    </lineage>
</organism>
<gene>
    <name evidence="2" type="ORF">LVJ94_15575</name>
</gene>
<dbReference type="InterPro" id="IPR007922">
    <property type="entry name" value="DciA-like"/>
</dbReference>
<protein>
    <submittedName>
        <fullName evidence="2">DUF721 domain-containing protein</fullName>
    </submittedName>
</protein>
<reference evidence="2" key="1">
    <citation type="submission" date="2021-12" db="EMBL/GenBank/DDBJ databases">
        <title>Discovery of the Pendulisporaceae a myxobacterial family with distinct sporulation behavior and unique specialized metabolism.</title>
        <authorList>
            <person name="Garcia R."/>
            <person name="Popoff A."/>
            <person name="Bader C.D."/>
            <person name="Loehr J."/>
            <person name="Walesch S."/>
            <person name="Walt C."/>
            <person name="Boldt J."/>
            <person name="Bunk B."/>
            <person name="Haeckl F.J.F.P.J."/>
            <person name="Gunesch A.P."/>
            <person name="Birkelbach J."/>
            <person name="Nuebel U."/>
            <person name="Pietschmann T."/>
            <person name="Bach T."/>
            <person name="Mueller R."/>
        </authorList>
    </citation>
    <scope>NUCLEOTIDE SEQUENCE</scope>
    <source>
        <strain evidence="2">MSr11367</strain>
    </source>
</reference>
<dbReference type="PANTHER" id="PTHR36456:SF1">
    <property type="entry name" value="UPF0232 PROTEIN SCO3875"/>
    <property type="match status" value="1"/>
</dbReference>
<evidence type="ECO:0000313" key="3">
    <source>
        <dbReference type="Proteomes" id="UP001374803"/>
    </source>
</evidence>
<dbReference type="Pfam" id="PF05258">
    <property type="entry name" value="DciA"/>
    <property type="match status" value="1"/>
</dbReference>
<accession>A0ABZ2LIM7</accession>
<name>A0ABZ2LIM7_9BACT</name>
<proteinExistence type="predicted"/>
<dbReference type="Proteomes" id="UP001374803">
    <property type="component" value="Chromosome"/>
</dbReference>
<feature type="region of interest" description="Disordered" evidence="1">
    <location>
        <begin position="157"/>
        <end position="179"/>
    </location>
</feature>
<dbReference type="EMBL" id="CP089983">
    <property type="protein sequence ID" value="WXB08652.1"/>
    <property type="molecule type" value="Genomic_DNA"/>
</dbReference>
<evidence type="ECO:0000256" key="1">
    <source>
        <dbReference type="SAM" id="MobiDB-lite"/>
    </source>
</evidence>
<dbReference type="PANTHER" id="PTHR36456">
    <property type="entry name" value="UPF0232 PROTEIN SCO3875"/>
    <property type="match status" value="1"/>
</dbReference>